<dbReference type="EMBL" id="QHKM01000002">
    <property type="protein sequence ID" value="RAK68391.1"/>
    <property type="molecule type" value="Genomic_DNA"/>
</dbReference>
<accession>A0A328BPI8</accession>
<feature type="compositionally biased region" description="Polar residues" evidence="1">
    <location>
        <begin position="85"/>
        <end position="95"/>
    </location>
</feature>
<sequence length="225" mass="24655">MRFPTRFLLGLCGLGSCAAPRALPPGSYLETRPNTVLFTSRELVVYPDGRIRYFLHTDDVSMGREGSGTYRLRPRRLELRLSGPPDTTQGRATSTPLPPTDRRLQFYVSTQPTSGQPEPLQGLTVLARNAAGAVVAAVPTDAGGYAELPLGPAAAPRTIEIAGQGWRRWRQPWPAGPTLFRVQLVPQPYQAYAPGTRKTFALLAMSPLRLVLRQGPDTLTLVRRP</sequence>
<comment type="caution">
    <text evidence="2">The sequence shown here is derived from an EMBL/GenBank/DDBJ whole genome shotgun (WGS) entry which is preliminary data.</text>
</comment>
<name>A0A328BPI8_9BACT</name>
<keyword evidence="3" id="KW-1185">Reference proteome</keyword>
<evidence type="ECO:0000256" key="1">
    <source>
        <dbReference type="SAM" id="MobiDB-lite"/>
    </source>
</evidence>
<organism evidence="2 3">
    <name type="scientific">Hymenobacter edaphi</name>
    <dbReference type="NCBI Taxonomy" id="2211146"/>
    <lineage>
        <taxon>Bacteria</taxon>
        <taxon>Pseudomonadati</taxon>
        <taxon>Bacteroidota</taxon>
        <taxon>Cytophagia</taxon>
        <taxon>Cytophagales</taxon>
        <taxon>Hymenobacteraceae</taxon>
        <taxon>Hymenobacter</taxon>
    </lineage>
</organism>
<gene>
    <name evidence="2" type="ORF">DLM85_10255</name>
</gene>
<evidence type="ECO:0000313" key="3">
    <source>
        <dbReference type="Proteomes" id="UP000248553"/>
    </source>
</evidence>
<evidence type="ECO:0000313" key="2">
    <source>
        <dbReference type="EMBL" id="RAK68391.1"/>
    </source>
</evidence>
<dbReference type="Proteomes" id="UP000248553">
    <property type="component" value="Unassembled WGS sequence"/>
</dbReference>
<reference evidence="3" key="1">
    <citation type="submission" date="2018-05" db="EMBL/GenBank/DDBJ databases">
        <authorList>
            <person name="Nie L."/>
        </authorList>
    </citation>
    <scope>NUCLEOTIDE SEQUENCE [LARGE SCALE GENOMIC DNA]</scope>
    <source>
        <strain evidence="3">NL</strain>
    </source>
</reference>
<proteinExistence type="predicted"/>
<protein>
    <submittedName>
        <fullName evidence="2">Uncharacterized protein</fullName>
    </submittedName>
</protein>
<feature type="region of interest" description="Disordered" evidence="1">
    <location>
        <begin position="80"/>
        <end position="101"/>
    </location>
</feature>
<dbReference type="OrthoDB" id="878728at2"/>
<dbReference type="PROSITE" id="PS51257">
    <property type="entry name" value="PROKAR_LIPOPROTEIN"/>
    <property type="match status" value="1"/>
</dbReference>
<dbReference type="AlphaFoldDB" id="A0A328BPI8"/>
<dbReference type="RefSeq" id="WP_111478004.1">
    <property type="nucleotide sequence ID" value="NZ_QHKM01000002.1"/>
</dbReference>